<evidence type="ECO:0000256" key="1">
    <source>
        <dbReference type="ARBA" id="ARBA00007613"/>
    </source>
</evidence>
<evidence type="ECO:0000256" key="2">
    <source>
        <dbReference type="RuleBase" id="RU362097"/>
    </source>
</evidence>
<evidence type="ECO:0000313" key="4">
    <source>
        <dbReference type="Proteomes" id="UP000653797"/>
    </source>
</evidence>
<keyword evidence="2" id="KW-0564">Palmitate</keyword>
<organism evidence="3 4">
    <name type="scientific">Spirosoma validum</name>
    <dbReference type="NCBI Taxonomy" id="2771355"/>
    <lineage>
        <taxon>Bacteria</taxon>
        <taxon>Pseudomonadati</taxon>
        <taxon>Bacteroidota</taxon>
        <taxon>Cytophagia</taxon>
        <taxon>Cytophagales</taxon>
        <taxon>Cytophagaceae</taxon>
        <taxon>Spirosoma</taxon>
    </lineage>
</organism>
<dbReference type="NCBIfam" id="TIGR01845">
    <property type="entry name" value="outer_NodT"/>
    <property type="match status" value="1"/>
</dbReference>
<dbReference type="InterPro" id="IPR010131">
    <property type="entry name" value="MdtP/NodT-like"/>
</dbReference>
<keyword evidence="2" id="KW-1134">Transmembrane beta strand</keyword>
<dbReference type="SUPFAM" id="SSF56954">
    <property type="entry name" value="Outer membrane efflux proteins (OEP)"/>
    <property type="match status" value="1"/>
</dbReference>
<dbReference type="InterPro" id="IPR003423">
    <property type="entry name" value="OMP_efflux"/>
</dbReference>
<name>A0A927GE35_9BACT</name>
<dbReference type="PANTHER" id="PTHR30203">
    <property type="entry name" value="OUTER MEMBRANE CATION EFFLUX PROTEIN"/>
    <property type="match status" value="1"/>
</dbReference>
<gene>
    <name evidence="3" type="ORF">IC230_16105</name>
</gene>
<keyword evidence="2" id="KW-0472">Membrane</keyword>
<keyword evidence="4" id="KW-1185">Reference proteome</keyword>
<reference evidence="3" key="1">
    <citation type="submission" date="2020-09" db="EMBL/GenBank/DDBJ databases">
        <authorList>
            <person name="Kim M.K."/>
        </authorList>
    </citation>
    <scope>NUCLEOTIDE SEQUENCE</scope>
    <source>
        <strain evidence="3">BT704</strain>
    </source>
</reference>
<dbReference type="PANTHER" id="PTHR30203:SF30">
    <property type="entry name" value="OUTER MEMBRANE PROTEIN-RELATED"/>
    <property type="match status" value="1"/>
</dbReference>
<proteinExistence type="inferred from homology"/>
<comment type="subcellular location">
    <subcellularLocation>
        <location evidence="2">Cell membrane</location>
        <topology evidence="2">Lipid-anchor</topology>
    </subcellularLocation>
</comment>
<dbReference type="PROSITE" id="PS51257">
    <property type="entry name" value="PROKAR_LIPOPROTEIN"/>
    <property type="match status" value="1"/>
</dbReference>
<dbReference type="EMBL" id="JACXAA010000005">
    <property type="protein sequence ID" value="MBD2754432.1"/>
    <property type="molecule type" value="Genomic_DNA"/>
</dbReference>
<dbReference type="GO" id="GO:0015562">
    <property type="term" value="F:efflux transmembrane transporter activity"/>
    <property type="evidence" value="ECO:0007669"/>
    <property type="project" value="InterPro"/>
</dbReference>
<comment type="similarity">
    <text evidence="1 2">Belongs to the outer membrane factor (OMF) (TC 1.B.17) family.</text>
</comment>
<dbReference type="RefSeq" id="WP_191040157.1">
    <property type="nucleotide sequence ID" value="NZ_JACXAA010000005.1"/>
</dbReference>
<dbReference type="AlphaFoldDB" id="A0A927GE35"/>
<keyword evidence="2" id="KW-0812">Transmembrane</keyword>
<comment type="caution">
    <text evidence="3">The sequence shown here is derived from an EMBL/GenBank/DDBJ whole genome shotgun (WGS) entry which is preliminary data.</text>
</comment>
<dbReference type="Gene3D" id="1.20.1600.10">
    <property type="entry name" value="Outer membrane efflux proteins (OEP)"/>
    <property type="match status" value="1"/>
</dbReference>
<protein>
    <submittedName>
        <fullName evidence="3">Efflux transporter outer membrane subunit</fullName>
    </submittedName>
</protein>
<sequence length="484" mass="53110">MVPFFRNRNTSSFLLSLFFAGSISSCRIQHTPAPVPRLLVPESYVGRTDSTGIGALPHQTLFTDRNLVTLIDTALSRNPDLRIALQRIEVARANFGIARGALLPRVDAVATAAVDRYGRYTLNGVGNYDTNLSGNVTGQSLIPNPTPDYFVGLRSSWEIDIWGKLRNRRRAALTRVLASQEGRNLVVTSLTADVARLYYGLLALDAELEIIGDNVELQQKALELVQVQKDAGRVTELAVQQFRAQLLNTRALEGGVRQQIVETENQLNTLLGRYPQSIARGASIEKQSLPATVSAGIPAQLVRRRPDIRQAERELEAASVDVAVARAEFLPSLNLTPYLGFNAFRPGVLLSPQSLTLGIFGGLAAPIFNRRLLKGNLTISVAQSREAYYTYQRAMLTGVSEVVSSLKGLENYRNVASLQQQEVAVLRQAATTSNELFANGYATYLEVITAQRNVLDAELSLINTKRAQFLALVDLYRALGGGWQ</sequence>
<dbReference type="Pfam" id="PF02321">
    <property type="entry name" value="OEP"/>
    <property type="match status" value="2"/>
</dbReference>
<keyword evidence="2" id="KW-0449">Lipoprotein</keyword>
<evidence type="ECO:0000313" key="3">
    <source>
        <dbReference type="EMBL" id="MBD2754432.1"/>
    </source>
</evidence>
<accession>A0A927GE35</accession>
<dbReference type="Proteomes" id="UP000653797">
    <property type="component" value="Unassembled WGS sequence"/>
</dbReference>
<dbReference type="GO" id="GO:0005886">
    <property type="term" value="C:plasma membrane"/>
    <property type="evidence" value="ECO:0007669"/>
    <property type="project" value="UniProtKB-SubCell"/>
</dbReference>
<dbReference type="Gene3D" id="2.20.200.10">
    <property type="entry name" value="Outer membrane efflux proteins (OEP)"/>
    <property type="match status" value="1"/>
</dbReference>